<evidence type="ECO:0000256" key="1">
    <source>
        <dbReference type="SAM" id="Phobius"/>
    </source>
</evidence>
<feature type="transmembrane region" description="Helical" evidence="1">
    <location>
        <begin position="386"/>
        <end position="409"/>
    </location>
</feature>
<accession>A0A812H2X7</accession>
<dbReference type="PANTHER" id="PTHR36851">
    <property type="entry name" value="UNNAMED PRODUCT"/>
    <property type="match status" value="1"/>
</dbReference>
<dbReference type="EMBL" id="CAJNDS010000066">
    <property type="protein sequence ID" value="CAE6941822.1"/>
    <property type="molecule type" value="Genomic_DNA"/>
</dbReference>
<keyword evidence="1" id="KW-0812">Transmembrane</keyword>
<name>A0A812H2X7_9DINO</name>
<dbReference type="PANTHER" id="PTHR36851:SF1">
    <property type="entry name" value="GLYCO_TRANS_2-LIKE DOMAIN-CONTAINING PROTEIN"/>
    <property type="match status" value="1"/>
</dbReference>
<feature type="transmembrane region" description="Helical" evidence="1">
    <location>
        <begin position="463"/>
        <end position="485"/>
    </location>
</feature>
<keyword evidence="1" id="KW-0472">Membrane</keyword>
<proteinExistence type="predicted"/>
<feature type="transmembrane region" description="Helical" evidence="1">
    <location>
        <begin position="421"/>
        <end position="443"/>
    </location>
</feature>
<keyword evidence="1" id="KW-1133">Transmembrane helix</keyword>
<feature type="transmembrane region" description="Helical" evidence="1">
    <location>
        <begin position="56"/>
        <end position="78"/>
    </location>
</feature>
<keyword evidence="3" id="KW-1185">Reference proteome</keyword>
<gene>
    <name evidence="2" type="primary">ANKRD50</name>
    <name evidence="2" type="ORF">SNAT2548_LOCUS1238</name>
</gene>
<evidence type="ECO:0000313" key="3">
    <source>
        <dbReference type="Proteomes" id="UP000604046"/>
    </source>
</evidence>
<dbReference type="Proteomes" id="UP000604046">
    <property type="component" value="Unassembled WGS sequence"/>
</dbReference>
<dbReference type="SUPFAM" id="SSF53448">
    <property type="entry name" value="Nucleotide-diphospho-sugar transferases"/>
    <property type="match status" value="1"/>
</dbReference>
<evidence type="ECO:0000313" key="2">
    <source>
        <dbReference type="EMBL" id="CAE6941822.1"/>
    </source>
</evidence>
<comment type="caution">
    <text evidence="2">The sequence shown here is derived from an EMBL/GenBank/DDBJ whole genome shotgun (WGS) entry which is preliminary data.</text>
</comment>
<feature type="transmembrane region" description="Helical" evidence="1">
    <location>
        <begin position="30"/>
        <end position="50"/>
    </location>
</feature>
<sequence length="659" mass="74068">MVSSAPLARYREQPASDDGKFGNTYFRWTLLHTLIVVTLCFMPIWMHFVLPDFVAYINASGMAFFSLMWILIAGNAVLNMWRMTREPLLPDRPPDVQENGRARFRHIVIVPCYLDPINVLFDCLGSLLSQQHPERLVVVVAFEKKTPDVQMKIETVKQAFQGRFGELLISVHTIRWETEIPGGCSNKNFALRTAHRHVSQMDPQYQETSYTVTTCDTDTLFSPRYFEVLEGAYSQENPVGSPVKLCVWQGPLFYNWNLDQRPFFNRITGIMRSLMMLGGLISFNLNPMSVFSYPLELGLEAGFINPRYSVDDIIFLVRVMCSARRGIPVKLLRVPVISGPTIGTSFCEEVDEWARQIRRWIIGSSESFHYFLTHYRGRPFFAGLRWFLMFFVYYAVLLCCAGLFTAAAAVPLPGSVWPHEFLRYAGLVSLVLQYSVFAVAFVIDRCAIRHMTVKENVSFFRNFIHWLVSPLVLLVYSLIAFYAVVKFAFRGKKDAGHVMAAKAGFQAVTAVRAEVGAEAQTSQTAQASQAEESFAEESFHSRCEDEGRQNPLEGRGGGLANLATCTAPPIRPGTFHALSDGALSYELNPRPMSFPLSRQGLDPSVCVGEAANSATNVEDKEDKVLCHLPDSFYFGSMPFPTLPSGRCSQGSPQVFTYGL</sequence>
<reference evidence="2" key="1">
    <citation type="submission" date="2021-02" db="EMBL/GenBank/DDBJ databases">
        <authorList>
            <person name="Dougan E. K."/>
            <person name="Rhodes N."/>
            <person name="Thang M."/>
            <person name="Chan C."/>
        </authorList>
    </citation>
    <scope>NUCLEOTIDE SEQUENCE</scope>
</reference>
<dbReference type="OrthoDB" id="410026at2759"/>
<protein>
    <submittedName>
        <fullName evidence="2">ANKRD50 protein</fullName>
    </submittedName>
</protein>
<dbReference type="AlphaFoldDB" id="A0A812H2X7"/>
<organism evidence="2 3">
    <name type="scientific">Symbiodinium natans</name>
    <dbReference type="NCBI Taxonomy" id="878477"/>
    <lineage>
        <taxon>Eukaryota</taxon>
        <taxon>Sar</taxon>
        <taxon>Alveolata</taxon>
        <taxon>Dinophyceae</taxon>
        <taxon>Suessiales</taxon>
        <taxon>Symbiodiniaceae</taxon>
        <taxon>Symbiodinium</taxon>
    </lineage>
</organism>
<dbReference type="Gene3D" id="3.90.550.10">
    <property type="entry name" value="Spore Coat Polysaccharide Biosynthesis Protein SpsA, Chain A"/>
    <property type="match status" value="1"/>
</dbReference>
<dbReference type="InterPro" id="IPR029044">
    <property type="entry name" value="Nucleotide-diphossugar_trans"/>
</dbReference>